<name>A0A9D2ZUI8_9BACT</name>
<evidence type="ECO:0000313" key="6">
    <source>
        <dbReference type="Proteomes" id="UP000787625"/>
    </source>
</evidence>
<comment type="cofactor">
    <cofactor evidence="4">
        <name>Zn(2+)</name>
        <dbReference type="ChEBI" id="CHEBI:29105"/>
    </cofactor>
    <text evidence="4">Binds 1 zinc ion per subunit.</text>
</comment>
<protein>
    <submittedName>
        <fullName evidence="5">Carbonic anhydrase</fullName>
    </submittedName>
</protein>
<dbReference type="PANTHER" id="PTHR43175">
    <property type="entry name" value="CARBONIC ANHYDRASE"/>
    <property type="match status" value="1"/>
</dbReference>
<evidence type="ECO:0000256" key="3">
    <source>
        <dbReference type="ARBA" id="ARBA00022833"/>
    </source>
</evidence>
<feature type="non-terminal residue" evidence="5">
    <location>
        <position position="171"/>
    </location>
</feature>
<dbReference type="Proteomes" id="UP000787625">
    <property type="component" value="Unassembled WGS sequence"/>
</dbReference>
<dbReference type="Pfam" id="PF00484">
    <property type="entry name" value="Pro_CA"/>
    <property type="match status" value="1"/>
</dbReference>
<evidence type="ECO:0000256" key="2">
    <source>
        <dbReference type="ARBA" id="ARBA00022723"/>
    </source>
</evidence>
<accession>A0A9D2ZUI8</accession>
<dbReference type="SMART" id="SM00947">
    <property type="entry name" value="Pro_CA"/>
    <property type="match status" value="1"/>
</dbReference>
<evidence type="ECO:0000256" key="1">
    <source>
        <dbReference type="ARBA" id="ARBA00006217"/>
    </source>
</evidence>
<evidence type="ECO:0000313" key="5">
    <source>
        <dbReference type="EMBL" id="HJD52494.1"/>
    </source>
</evidence>
<keyword evidence="2 4" id="KW-0479">Metal-binding</keyword>
<gene>
    <name evidence="5" type="ORF">IAA93_02035</name>
</gene>
<evidence type="ECO:0000256" key="4">
    <source>
        <dbReference type="PIRSR" id="PIRSR601765-1"/>
    </source>
</evidence>
<reference evidence="5" key="1">
    <citation type="journal article" date="2021" name="PeerJ">
        <title>Extensive microbial diversity within the chicken gut microbiome revealed by metagenomics and culture.</title>
        <authorList>
            <person name="Gilroy R."/>
            <person name="Ravi A."/>
            <person name="Getino M."/>
            <person name="Pursley I."/>
            <person name="Horton D.L."/>
            <person name="Alikhan N.F."/>
            <person name="Baker D."/>
            <person name="Gharbi K."/>
            <person name="Hall N."/>
            <person name="Watson M."/>
            <person name="Adriaenssens E.M."/>
            <person name="Foster-Nyarko E."/>
            <person name="Jarju S."/>
            <person name="Secka A."/>
            <person name="Antonio M."/>
            <person name="Oren A."/>
            <person name="Chaudhuri R.R."/>
            <person name="La Ragione R."/>
            <person name="Hildebrand F."/>
            <person name="Pallen M.J."/>
        </authorList>
    </citation>
    <scope>NUCLEOTIDE SEQUENCE</scope>
    <source>
        <strain evidence="5">MalCec1-1739</strain>
    </source>
</reference>
<feature type="binding site" evidence="4">
    <location>
        <position position="101"/>
    </location>
    <ligand>
        <name>Zn(2+)</name>
        <dbReference type="ChEBI" id="CHEBI:29105"/>
    </ligand>
</feature>
<proteinExistence type="inferred from homology"/>
<dbReference type="InterPro" id="IPR001765">
    <property type="entry name" value="Carbonic_anhydrase"/>
</dbReference>
<feature type="binding site" evidence="4">
    <location>
        <position position="42"/>
    </location>
    <ligand>
        <name>Zn(2+)</name>
        <dbReference type="ChEBI" id="CHEBI:29105"/>
    </ligand>
</feature>
<organism evidence="5 6">
    <name type="scientific">Candidatus Avibacteroides avistercoris</name>
    <dbReference type="NCBI Taxonomy" id="2840690"/>
    <lineage>
        <taxon>Bacteria</taxon>
        <taxon>Pseudomonadati</taxon>
        <taxon>Bacteroidota</taxon>
        <taxon>Bacteroidia</taxon>
        <taxon>Bacteroidales</taxon>
        <taxon>Bacteroidaceae</taxon>
        <taxon>Bacteroidaceae incertae sedis</taxon>
        <taxon>Candidatus Avibacteroides</taxon>
    </lineage>
</organism>
<sequence length="171" mass="18643">MTNKAIEEMLAYNRKFVESRAYEAYKTDKYPDKKTAIITCMDTRLTTLLPAALGLKNGDVKLIKIAGGLVNTPFDSAMRSLLIAIYELGVTDVMVIAHTDCGAQHMDAGEMLAAMTARGISRETIDTIGRCGIDLMQWLKGFGDTGAAVIRAVSLIRHHPLIPAAVSYTHL</sequence>
<dbReference type="PANTHER" id="PTHR43175:SF3">
    <property type="entry name" value="CARBON DISULFIDE HYDROLASE"/>
    <property type="match status" value="1"/>
</dbReference>
<dbReference type="CDD" id="cd03379">
    <property type="entry name" value="beta_CA_cladeD"/>
    <property type="match status" value="1"/>
</dbReference>
<dbReference type="EMBL" id="DWUP01000039">
    <property type="protein sequence ID" value="HJD52494.1"/>
    <property type="molecule type" value="Genomic_DNA"/>
</dbReference>
<keyword evidence="3 4" id="KW-0862">Zinc</keyword>
<dbReference type="InterPro" id="IPR036874">
    <property type="entry name" value="Carbonic_anhydrase_sf"/>
</dbReference>
<comment type="similarity">
    <text evidence="1">Belongs to the beta-class carbonic anhydrase family.</text>
</comment>
<feature type="binding site" evidence="4">
    <location>
        <position position="40"/>
    </location>
    <ligand>
        <name>Zn(2+)</name>
        <dbReference type="ChEBI" id="CHEBI:29105"/>
    </ligand>
</feature>
<dbReference type="SUPFAM" id="SSF53056">
    <property type="entry name" value="beta-carbonic anhydrase, cab"/>
    <property type="match status" value="1"/>
</dbReference>
<comment type="caution">
    <text evidence="5">The sequence shown here is derived from an EMBL/GenBank/DDBJ whole genome shotgun (WGS) entry which is preliminary data.</text>
</comment>
<dbReference type="AlphaFoldDB" id="A0A9D2ZUI8"/>
<dbReference type="Gene3D" id="3.40.1050.10">
    <property type="entry name" value="Carbonic anhydrase"/>
    <property type="match status" value="1"/>
</dbReference>
<feature type="binding site" evidence="4">
    <location>
        <position position="98"/>
    </location>
    <ligand>
        <name>Zn(2+)</name>
        <dbReference type="ChEBI" id="CHEBI:29105"/>
    </ligand>
</feature>
<reference evidence="5" key="2">
    <citation type="submission" date="2021-04" db="EMBL/GenBank/DDBJ databases">
        <authorList>
            <person name="Gilroy R."/>
        </authorList>
    </citation>
    <scope>NUCLEOTIDE SEQUENCE</scope>
    <source>
        <strain evidence="5">MalCec1-1739</strain>
    </source>
</reference>
<dbReference type="GO" id="GO:0008270">
    <property type="term" value="F:zinc ion binding"/>
    <property type="evidence" value="ECO:0007669"/>
    <property type="project" value="InterPro"/>
</dbReference>
<dbReference type="GO" id="GO:0004089">
    <property type="term" value="F:carbonate dehydratase activity"/>
    <property type="evidence" value="ECO:0007669"/>
    <property type="project" value="InterPro"/>
</dbReference>